<reference evidence="2" key="1">
    <citation type="submission" date="2020-02" db="EMBL/GenBank/DDBJ databases">
        <authorList>
            <person name="Meier V. D."/>
        </authorList>
    </citation>
    <scope>NUCLEOTIDE SEQUENCE</scope>
    <source>
        <strain evidence="2">AVDCRST_MAG30</strain>
    </source>
</reference>
<feature type="compositionally biased region" description="Basic residues" evidence="1">
    <location>
        <begin position="79"/>
        <end position="95"/>
    </location>
</feature>
<sequence>DPGRGGPARTGVPRPRRHRGQGRLPHRRGGGRRRAARRVPRDVDPVLPAVGVRRRVPRAGDEGRVRPAAGQQPGGPERRYRRVVRCRSPPRRPRGRRDQRAGPGRRRDDLQLPALHRSRRRDPRRPPQGHADERGADDLGPGGREHPPRLRHRHRAPRRADLLGALDAPRPVRDARAPGGHPRGGVAREPGDPPDGGADLRLRGALLRRLRRSLPHPLDDPGGLRGLRRDRRAGRRLLGRPRRPPPRGIGDRRPRWPLAGGSRRGRGDDRLRRSRPLAAAGRVPGARQRGPLQPPRHLPAHRRHAPAGRCRVGSGRVRSAGAPGGLLARLV</sequence>
<feature type="compositionally biased region" description="Basic residues" evidence="1">
    <location>
        <begin position="226"/>
        <end position="245"/>
    </location>
</feature>
<dbReference type="EC" id="3.5.5.7" evidence="2"/>
<protein>
    <submittedName>
        <fullName evidence="2">Nitrilase</fullName>
        <ecNumber evidence="2">3.5.5.7</ecNumber>
    </submittedName>
</protein>
<gene>
    <name evidence="2" type="ORF">AVDCRST_MAG30-288</name>
</gene>
<name>A0A6J4RIP3_9ACTN</name>
<feature type="compositionally biased region" description="Basic and acidic residues" evidence="1">
    <location>
        <begin position="130"/>
        <end position="148"/>
    </location>
</feature>
<evidence type="ECO:0000313" key="2">
    <source>
        <dbReference type="EMBL" id="CAA9473651.1"/>
    </source>
</evidence>
<dbReference type="GO" id="GO:0018762">
    <property type="term" value="F:aliphatic nitrilase activity"/>
    <property type="evidence" value="ECO:0007669"/>
    <property type="project" value="UniProtKB-EC"/>
</dbReference>
<feature type="non-terminal residue" evidence="2">
    <location>
        <position position="331"/>
    </location>
</feature>
<feature type="region of interest" description="Disordered" evidence="1">
    <location>
        <begin position="213"/>
        <end position="318"/>
    </location>
</feature>
<feature type="compositionally biased region" description="Basic and acidic residues" evidence="1">
    <location>
        <begin position="96"/>
        <end position="110"/>
    </location>
</feature>
<feature type="compositionally biased region" description="Basic residues" evidence="1">
    <location>
        <begin position="14"/>
        <end position="38"/>
    </location>
</feature>
<feature type="region of interest" description="Disordered" evidence="1">
    <location>
        <begin position="1"/>
        <end position="200"/>
    </location>
</feature>
<proteinExistence type="predicted"/>
<accession>A0A6J4RIP3</accession>
<dbReference type="AlphaFoldDB" id="A0A6J4RIP3"/>
<organism evidence="2">
    <name type="scientific">uncultured Solirubrobacteraceae bacterium</name>
    <dbReference type="NCBI Taxonomy" id="1162706"/>
    <lineage>
        <taxon>Bacteria</taxon>
        <taxon>Bacillati</taxon>
        <taxon>Actinomycetota</taxon>
        <taxon>Thermoleophilia</taxon>
        <taxon>Solirubrobacterales</taxon>
        <taxon>Solirubrobacteraceae</taxon>
        <taxon>environmental samples</taxon>
    </lineage>
</organism>
<keyword evidence="2" id="KW-0378">Hydrolase</keyword>
<dbReference type="EMBL" id="CADCVS010000057">
    <property type="protein sequence ID" value="CAA9473651.1"/>
    <property type="molecule type" value="Genomic_DNA"/>
</dbReference>
<evidence type="ECO:0000256" key="1">
    <source>
        <dbReference type="SAM" id="MobiDB-lite"/>
    </source>
</evidence>
<feature type="compositionally biased region" description="Low complexity" evidence="1">
    <location>
        <begin position="307"/>
        <end position="318"/>
    </location>
</feature>
<feature type="non-terminal residue" evidence="2">
    <location>
        <position position="1"/>
    </location>
</feature>